<proteinExistence type="predicted"/>
<accession>A0A4Z2IM90</accession>
<evidence type="ECO:0000313" key="1">
    <source>
        <dbReference type="EMBL" id="TNN78312.1"/>
    </source>
</evidence>
<dbReference type="EMBL" id="SRLO01000075">
    <property type="protein sequence ID" value="TNN78312.1"/>
    <property type="molecule type" value="Genomic_DNA"/>
</dbReference>
<evidence type="ECO:0000313" key="2">
    <source>
        <dbReference type="Proteomes" id="UP000314294"/>
    </source>
</evidence>
<sequence length="183" mass="19487">MKCSYCLVAVAPRDRSWARTHESGSGSAFIVSSVQIHAGYRLLPAASVPDPSACLHLFSLKHTEATCRVTRHGKYSSHETFTNGISTALSDLGAGSSEKWGHMADGKKNVFIKRFEMGTPVGNLGGDSEELSSSITLVRGSNRKSLFPNGSMSGAVVSPPKDFGVQLIIGVFVLLEVAVPRHA</sequence>
<dbReference type="AlphaFoldDB" id="A0A4Z2IM90"/>
<dbReference type="Proteomes" id="UP000314294">
    <property type="component" value="Unassembled WGS sequence"/>
</dbReference>
<protein>
    <submittedName>
        <fullName evidence="1">Uncharacterized protein</fullName>
    </submittedName>
</protein>
<gene>
    <name evidence="1" type="ORF">EYF80_011552</name>
</gene>
<comment type="caution">
    <text evidence="1">The sequence shown here is derived from an EMBL/GenBank/DDBJ whole genome shotgun (WGS) entry which is preliminary data.</text>
</comment>
<reference evidence="1 2" key="1">
    <citation type="submission" date="2019-03" db="EMBL/GenBank/DDBJ databases">
        <title>First draft genome of Liparis tanakae, snailfish: a comprehensive survey of snailfish specific genes.</title>
        <authorList>
            <person name="Kim W."/>
            <person name="Song I."/>
            <person name="Jeong J.-H."/>
            <person name="Kim D."/>
            <person name="Kim S."/>
            <person name="Ryu S."/>
            <person name="Song J.Y."/>
            <person name="Lee S.K."/>
        </authorList>
    </citation>
    <scope>NUCLEOTIDE SEQUENCE [LARGE SCALE GENOMIC DNA]</scope>
    <source>
        <tissue evidence="1">Muscle</tissue>
    </source>
</reference>
<name>A0A4Z2IM90_9TELE</name>
<keyword evidence="2" id="KW-1185">Reference proteome</keyword>
<organism evidence="1 2">
    <name type="scientific">Liparis tanakae</name>
    <name type="common">Tanaka's snailfish</name>
    <dbReference type="NCBI Taxonomy" id="230148"/>
    <lineage>
        <taxon>Eukaryota</taxon>
        <taxon>Metazoa</taxon>
        <taxon>Chordata</taxon>
        <taxon>Craniata</taxon>
        <taxon>Vertebrata</taxon>
        <taxon>Euteleostomi</taxon>
        <taxon>Actinopterygii</taxon>
        <taxon>Neopterygii</taxon>
        <taxon>Teleostei</taxon>
        <taxon>Neoteleostei</taxon>
        <taxon>Acanthomorphata</taxon>
        <taxon>Eupercaria</taxon>
        <taxon>Perciformes</taxon>
        <taxon>Cottioidei</taxon>
        <taxon>Cottales</taxon>
        <taxon>Liparidae</taxon>
        <taxon>Liparis</taxon>
    </lineage>
</organism>